<evidence type="ECO:0000313" key="6">
    <source>
        <dbReference type="Proteomes" id="UP000273326"/>
    </source>
</evidence>
<feature type="domain" description="Mannitol dehydrogenase C-terminal" evidence="4">
    <location>
        <begin position="317"/>
        <end position="514"/>
    </location>
</feature>
<evidence type="ECO:0000259" key="4">
    <source>
        <dbReference type="Pfam" id="PF08125"/>
    </source>
</evidence>
<protein>
    <submittedName>
        <fullName evidence="5">Mannitol dehydrogenase family protein</fullName>
    </submittedName>
</protein>
<dbReference type="OrthoDB" id="271711at2"/>
<organism evidence="5 6">
    <name type="scientific">Jeotgalibaca ciconiae</name>
    <dbReference type="NCBI Taxonomy" id="2496265"/>
    <lineage>
        <taxon>Bacteria</taxon>
        <taxon>Bacillati</taxon>
        <taxon>Bacillota</taxon>
        <taxon>Bacilli</taxon>
        <taxon>Lactobacillales</taxon>
        <taxon>Carnobacteriaceae</taxon>
        <taxon>Jeotgalibaca</taxon>
    </lineage>
</organism>
<dbReference type="SUPFAM" id="SSF51735">
    <property type="entry name" value="NAD(P)-binding Rossmann-fold domains"/>
    <property type="match status" value="1"/>
</dbReference>
<sequence>MELNKNILKEKNRLIESGFNVPEFDYEEVKKRTMKKPKWIHFGAGNIFRAFLAPAQQELLNKGIDDTGIVMVEGYDYEIVDVLQSFDDLTINVTLKSNGDVNYDLVSSISAYLKMDTHSSDYQTLRELVQSPSLQLISFTITEKGYSLTNNNGDFYPHVLEDFKNGPKHAESYLGKLVSLLVERFDAGKLPLALVSMDNMSENGRKLEEAVLTIAEQWHKNDFVAKEFLEYLNDKNSVSFPWSMIDKITPRPDVQVQRMLEDIGFSNMSPQETERHTFVAPYVNGEETQYLIIEDLFPNGRPQLEETGIIFTNKETVNAVETMKVTTCLNPLHTALAIYGCLLGYTSIYQEMKDEDLVALIKLLGYDEGLPVVKDPKIIDPKEFIDEVINVRLSNPFIPDTPQRIASDTSQKLSVRFGETLKSYIQSEELDVTFLRAIPLVYAGWLRYLMAVDDNGEVFQLSPDPLLTELTPIFSNNELGEKVELDAIQKLLTNEKIFGIDLFKAGIGNEVLQLFEEMTSGPGAVRATIQKVLTNKK</sequence>
<evidence type="ECO:0000313" key="5">
    <source>
        <dbReference type="EMBL" id="AZP03605.1"/>
    </source>
</evidence>
<dbReference type="InterPro" id="IPR050988">
    <property type="entry name" value="Mannitol_DH/Oxidoreductase"/>
</dbReference>
<keyword evidence="1" id="KW-0560">Oxidoreductase</keyword>
<comment type="catalytic activity">
    <reaction evidence="2">
        <text>D-mannitol 1-phosphate + NAD(+) = beta-D-fructose 6-phosphate + NADH + H(+)</text>
        <dbReference type="Rhea" id="RHEA:19661"/>
        <dbReference type="ChEBI" id="CHEBI:15378"/>
        <dbReference type="ChEBI" id="CHEBI:57540"/>
        <dbReference type="ChEBI" id="CHEBI:57634"/>
        <dbReference type="ChEBI" id="CHEBI:57945"/>
        <dbReference type="ChEBI" id="CHEBI:61381"/>
        <dbReference type="EC" id="1.1.1.17"/>
    </reaction>
</comment>
<dbReference type="InterPro" id="IPR036291">
    <property type="entry name" value="NAD(P)-bd_dom_sf"/>
</dbReference>
<dbReference type="KEGG" id="jeh:EJN90_02365"/>
<dbReference type="Pfam" id="PF01232">
    <property type="entry name" value="Mannitol_dh"/>
    <property type="match status" value="1"/>
</dbReference>
<dbReference type="Proteomes" id="UP000273326">
    <property type="component" value="Chromosome"/>
</dbReference>
<dbReference type="AlphaFoldDB" id="A0A3S9H8C5"/>
<dbReference type="Pfam" id="PF08125">
    <property type="entry name" value="Mannitol_dh_C"/>
    <property type="match status" value="1"/>
</dbReference>
<dbReference type="EMBL" id="CP034465">
    <property type="protein sequence ID" value="AZP03605.1"/>
    <property type="molecule type" value="Genomic_DNA"/>
</dbReference>
<dbReference type="Gene3D" id="3.40.50.720">
    <property type="entry name" value="NAD(P)-binding Rossmann-like Domain"/>
    <property type="match status" value="1"/>
</dbReference>
<evidence type="ECO:0000259" key="3">
    <source>
        <dbReference type="Pfam" id="PF01232"/>
    </source>
</evidence>
<proteinExistence type="predicted"/>
<dbReference type="Gene3D" id="1.10.1040.10">
    <property type="entry name" value="N-(1-d-carboxylethyl)-l-norvaline Dehydrogenase, domain 2"/>
    <property type="match status" value="1"/>
</dbReference>
<reference evidence="6" key="1">
    <citation type="submission" date="2018-12" db="EMBL/GenBank/DDBJ databases">
        <title>Complete genome sequencing of Jeotgalibaca sp. H21T32.</title>
        <authorList>
            <person name="Bae J.-W."/>
            <person name="Lee S.-Y."/>
        </authorList>
    </citation>
    <scope>NUCLEOTIDE SEQUENCE [LARGE SCALE GENOMIC DNA]</scope>
    <source>
        <strain evidence="6">H21T32</strain>
    </source>
</reference>
<dbReference type="SUPFAM" id="SSF48179">
    <property type="entry name" value="6-phosphogluconate dehydrogenase C-terminal domain-like"/>
    <property type="match status" value="1"/>
</dbReference>
<dbReference type="RefSeq" id="WP_126108696.1">
    <property type="nucleotide sequence ID" value="NZ_CP034465.1"/>
</dbReference>
<evidence type="ECO:0000256" key="1">
    <source>
        <dbReference type="ARBA" id="ARBA00023002"/>
    </source>
</evidence>
<dbReference type="PANTHER" id="PTHR43362:SF1">
    <property type="entry name" value="MANNITOL DEHYDROGENASE 2-RELATED"/>
    <property type="match status" value="1"/>
</dbReference>
<keyword evidence="6" id="KW-1185">Reference proteome</keyword>
<dbReference type="GO" id="GO:0008926">
    <property type="term" value="F:mannitol-1-phosphate 5-dehydrogenase activity"/>
    <property type="evidence" value="ECO:0007669"/>
    <property type="project" value="UniProtKB-EC"/>
</dbReference>
<dbReference type="InterPro" id="IPR008927">
    <property type="entry name" value="6-PGluconate_DH-like_C_sf"/>
</dbReference>
<dbReference type="InterPro" id="IPR013118">
    <property type="entry name" value="Mannitol_DH_C"/>
</dbReference>
<gene>
    <name evidence="5" type="ORF">EJN90_02365</name>
</gene>
<feature type="domain" description="Mannitol dehydrogenase N-terminal" evidence="3">
    <location>
        <begin position="38"/>
        <end position="270"/>
    </location>
</feature>
<dbReference type="InterPro" id="IPR013131">
    <property type="entry name" value="Mannitol_DH_N"/>
</dbReference>
<evidence type="ECO:0000256" key="2">
    <source>
        <dbReference type="ARBA" id="ARBA00048615"/>
    </source>
</evidence>
<accession>A0A3S9H8C5</accession>
<name>A0A3S9H8C5_9LACT</name>
<dbReference type="InterPro" id="IPR013328">
    <property type="entry name" value="6PGD_dom2"/>
</dbReference>
<dbReference type="PANTHER" id="PTHR43362">
    <property type="entry name" value="MANNITOL DEHYDROGENASE DSF1-RELATED"/>
    <property type="match status" value="1"/>
</dbReference>